<feature type="transmembrane region" description="Helical" evidence="1">
    <location>
        <begin position="20"/>
        <end position="43"/>
    </location>
</feature>
<organism evidence="3 4">
    <name type="scientific">Merdimmobilis hominis</name>
    <dbReference type="NCBI Taxonomy" id="2897707"/>
    <lineage>
        <taxon>Bacteria</taxon>
        <taxon>Bacillati</taxon>
        <taxon>Bacillota</taxon>
        <taxon>Clostridia</taxon>
        <taxon>Eubacteriales</taxon>
        <taxon>Oscillospiraceae</taxon>
        <taxon>Merdimmobilis</taxon>
    </lineage>
</organism>
<dbReference type="Pfam" id="PF13472">
    <property type="entry name" value="Lipase_GDSL_2"/>
    <property type="match status" value="1"/>
</dbReference>
<reference evidence="3" key="2">
    <citation type="journal article" date="2021" name="Sci. Rep.">
        <title>The distribution of antibiotic resistance genes in chicken gut microbiota commensals.</title>
        <authorList>
            <person name="Juricova H."/>
            <person name="Matiasovicova J."/>
            <person name="Kubasova T."/>
            <person name="Cejkova D."/>
            <person name="Rychlik I."/>
        </authorList>
    </citation>
    <scope>NUCLEOTIDE SEQUENCE</scope>
    <source>
        <strain evidence="3">An559</strain>
    </source>
</reference>
<dbReference type="InterPro" id="IPR036514">
    <property type="entry name" value="SGNH_hydro_sf"/>
</dbReference>
<dbReference type="AlphaFoldDB" id="A0A939BEJ7"/>
<gene>
    <name evidence="3" type="ORF">H6A12_07355</name>
</gene>
<evidence type="ECO:0000313" key="3">
    <source>
        <dbReference type="EMBL" id="MBM6920966.1"/>
    </source>
</evidence>
<reference evidence="3" key="1">
    <citation type="submission" date="2020-08" db="EMBL/GenBank/DDBJ databases">
        <authorList>
            <person name="Cejkova D."/>
            <person name="Kubasova T."/>
            <person name="Jahodarova E."/>
            <person name="Rychlik I."/>
        </authorList>
    </citation>
    <scope>NUCLEOTIDE SEQUENCE</scope>
    <source>
        <strain evidence="3">An559</strain>
    </source>
</reference>
<keyword evidence="1" id="KW-0812">Transmembrane</keyword>
<evidence type="ECO:0000259" key="2">
    <source>
        <dbReference type="Pfam" id="PF13472"/>
    </source>
</evidence>
<protein>
    <recommendedName>
        <fullName evidence="2">SGNH hydrolase-type esterase domain-containing protein</fullName>
    </recommendedName>
</protein>
<dbReference type="Gene3D" id="3.40.50.1110">
    <property type="entry name" value="SGNH hydrolase"/>
    <property type="match status" value="1"/>
</dbReference>
<keyword evidence="1" id="KW-0472">Membrane</keyword>
<dbReference type="EMBL" id="JACJKY010000009">
    <property type="protein sequence ID" value="MBM6920966.1"/>
    <property type="molecule type" value="Genomic_DNA"/>
</dbReference>
<accession>A0A939BEJ7</accession>
<dbReference type="Proteomes" id="UP000774750">
    <property type="component" value="Unassembled WGS sequence"/>
</dbReference>
<evidence type="ECO:0000256" key="1">
    <source>
        <dbReference type="SAM" id="Phobius"/>
    </source>
</evidence>
<keyword evidence="4" id="KW-1185">Reference proteome</keyword>
<proteinExistence type="predicted"/>
<evidence type="ECO:0000313" key="4">
    <source>
        <dbReference type="Proteomes" id="UP000774750"/>
    </source>
</evidence>
<name>A0A939BEJ7_9FIRM</name>
<sequence>MKGTVQRRVVRPKRPSYAPFLILLGSIVALIAVLASFFLAFLFSDLSRPNVNTFALEVDTMFQKAKDFPVLGDSAAVAVAFSQTTGNEQYETEHVKVETLVPKSPAASDSYFENAIFIGDSISVGLRAYGVLPTQNVLAEQSVNILNLLNGDPVYRTTGSEKKPVLQAIDERIPNPDKIYILIGANGIPGLSNEAHIKYYSQFIDQLKQKYPDAMIFVESVTPITATSKYIRDSFTTEKINDFNDKLYAMAQEKGLYYLNVQEVLMDDTGHLIADYDAGDGMHLKSNGHKAMYEYYLTHTVGPDGYTDKIVE</sequence>
<dbReference type="SUPFAM" id="SSF52266">
    <property type="entry name" value="SGNH hydrolase"/>
    <property type="match status" value="1"/>
</dbReference>
<keyword evidence="1" id="KW-1133">Transmembrane helix</keyword>
<comment type="caution">
    <text evidence="3">The sequence shown here is derived from an EMBL/GenBank/DDBJ whole genome shotgun (WGS) entry which is preliminary data.</text>
</comment>
<dbReference type="InterPro" id="IPR013830">
    <property type="entry name" value="SGNH_hydro"/>
</dbReference>
<feature type="domain" description="SGNH hydrolase-type esterase" evidence="2">
    <location>
        <begin position="117"/>
        <end position="291"/>
    </location>
</feature>
<dbReference type="RefSeq" id="WP_204446446.1">
    <property type="nucleotide sequence ID" value="NZ_JACJKY010000009.1"/>
</dbReference>